<feature type="domain" description="MANSC" evidence="8">
    <location>
        <begin position="137"/>
        <end position="218"/>
    </location>
</feature>
<dbReference type="Proteomes" id="UP000275408">
    <property type="component" value="Unassembled WGS sequence"/>
</dbReference>
<sequence length="1071" mass="117426">MRKQYRWQTISVILLLVLLLSLIATAKALSNSTKNLQGPIESCAQSPIRQNVTLRGGINAGSFKKLAQFVAMQLCIRLCCEEKGCDVALMSGKNCYGVQCFSEELCTAVLAKKAPSSLMISHVTIKGEEGNSRRIHPVPQNLKCAESKAEDGVTLKGGISAGNFTDVGSVESVDSCTRLCCVSEKCDLALIIKGHCFLVSCFTKELCKTVKSETKNYQPTVAFVRRWVTNVTEDTAITLSNLPATNSKLMCKNSDIKYNSTLKGGIKAGNFTDLGKISEISTCIRMCCGRKDCDVALMLEANCYAVNCYNEDLCQPVLARKSGLLTNLSPRLSYITSRDEEALPQEIAIGNGMYCRPSVVSYDVTLRGGLSAGKFTPIGHVDNMEACVHLCCKRNTCDIALMLRDSCYAITCASEELCEEVPAPSSDFYPRLSYVRRDIGSQNKKVMGFGKLPLPISLVLLFKFSYASTEESLVSEITNVKPLKCPHGPILSNVTLRHELRAGKFSRLGKAEDMETCIQMCCDKDDCEMAFMPGNHCYGVDCFSQKHCEITTVKPSNVTVKIAAVRPIAVNPAKDQIAVSVEDPSTQEELHCTQSPILKNVTLRGGIKAGNFSDLGDEKNMHMCIALCCERKTCDLAFMIGGTCIAVDCFSEELCQAVKARPTKYDPQIAFIRRRELQRPARKANVLPTAPSSEIPTMKIHEIISDKLPHPTILKTSTCSASKIYPNVTLLGGIKSGNFTSLGKTKNMQECIGKTCELGSGDLAFMLGSYCYSVTCSSGRVCQTIPAQPSKFYPRIAFLKWAPKINETELLEDEGADYTAIPKCTRSHILYNHTLLGGLRAGNFTHIAEVDSIETCAALCCAEQTCDLALVLGENCYAGDCASKELCVPVPVHPTANKGSQIAYITSRKKVEEPGTDWSLWYIIVGSIAIGIGITGIMWTLCTCWHRGRRLRSKDEPSDRFTMMNECGDSPQGLEMLPQGWNLQKFGQQYNNFGDPKCIKNGPMFLSDSESDSDEDTEVPRRNRIPSLKEAQSIKKSLSYNGPPPPCSVERFNGPSVISLDSKSRRAMQNL</sequence>
<evidence type="ECO:0000256" key="7">
    <source>
        <dbReference type="SAM" id="SignalP"/>
    </source>
</evidence>
<keyword evidence="6" id="KW-0812">Transmembrane</keyword>
<dbReference type="GO" id="GO:0031410">
    <property type="term" value="C:cytoplasmic vesicle"/>
    <property type="evidence" value="ECO:0007669"/>
    <property type="project" value="TreeGrafter"/>
</dbReference>
<evidence type="ECO:0000256" key="5">
    <source>
        <dbReference type="SAM" id="MobiDB-lite"/>
    </source>
</evidence>
<organism evidence="9 10">
    <name type="scientific">Pocillopora damicornis</name>
    <name type="common">Cauliflower coral</name>
    <name type="synonym">Millepora damicornis</name>
    <dbReference type="NCBI Taxonomy" id="46731"/>
    <lineage>
        <taxon>Eukaryota</taxon>
        <taxon>Metazoa</taxon>
        <taxon>Cnidaria</taxon>
        <taxon>Anthozoa</taxon>
        <taxon>Hexacorallia</taxon>
        <taxon>Scleractinia</taxon>
        <taxon>Astrocoeniina</taxon>
        <taxon>Pocilloporidae</taxon>
        <taxon>Pocillopora</taxon>
    </lineage>
</organism>
<proteinExistence type="predicted"/>
<feature type="transmembrane region" description="Helical" evidence="6">
    <location>
        <begin position="918"/>
        <end position="942"/>
    </location>
</feature>
<evidence type="ECO:0000259" key="8">
    <source>
        <dbReference type="PROSITE" id="PS50986"/>
    </source>
</evidence>
<keyword evidence="6" id="KW-1133">Transmembrane helix</keyword>
<reference evidence="9 10" key="1">
    <citation type="journal article" date="2018" name="Sci. Rep.">
        <title>Comparative analysis of the Pocillopora damicornis genome highlights role of immune system in coral evolution.</title>
        <authorList>
            <person name="Cunning R."/>
            <person name="Bay R.A."/>
            <person name="Gillette P."/>
            <person name="Baker A.C."/>
            <person name="Traylor-Knowles N."/>
        </authorList>
    </citation>
    <scope>NUCLEOTIDE SEQUENCE [LARGE SCALE GENOMIC DNA]</scope>
    <source>
        <strain evidence="9">RSMAS</strain>
        <tissue evidence="9">Whole animal</tissue>
    </source>
</reference>
<evidence type="ECO:0000256" key="6">
    <source>
        <dbReference type="SAM" id="Phobius"/>
    </source>
</evidence>
<comment type="subcellular location">
    <subcellularLocation>
        <location evidence="1">Membrane</location>
    </subcellularLocation>
</comment>
<feature type="region of interest" description="Disordered" evidence="5">
    <location>
        <begin position="1004"/>
        <end position="1071"/>
    </location>
</feature>
<dbReference type="SMART" id="SM00765">
    <property type="entry name" value="MANEC"/>
    <property type="match status" value="6"/>
</dbReference>
<dbReference type="Pfam" id="PF23597">
    <property type="entry name" value="KIAA0319_N"/>
    <property type="match status" value="8"/>
</dbReference>
<keyword evidence="3 6" id="KW-0472">Membrane</keyword>
<evidence type="ECO:0000256" key="1">
    <source>
        <dbReference type="ARBA" id="ARBA00004370"/>
    </source>
</evidence>
<evidence type="ECO:0000256" key="4">
    <source>
        <dbReference type="ARBA" id="ARBA00023180"/>
    </source>
</evidence>
<protein>
    <recommendedName>
        <fullName evidence="8">MANSC domain-containing protein</fullName>
    </recommendedName>
</protein>
<name>A0A3M6V394_POCDA</name>
<feature type="chain" id="PRO_5018107851" description="MANSC domain-containing protein" evidence="7">
    <location>
        <begin position="29"/>
        <end position="1071"/>
    </location>
</feature>
<dbReference type="PANTHER" id="PTHR46182">
    <property type="entry name" value="FI19480P1"/>
    <property type="match status" value="1"/>
</dbReference>
<evidence type="ECO:0000313" key="10">
    <source>
        <dbReference type="Proteomes" id="UP000275408"/>
    </source>
</evidence>
<dbReference type="PROSITE" id="PS50986">
    <property type="entry name" value="MANSC"/>
    <property type="match status" value="2"/>
</dbReference>
<dbReference type="InterPro" id="IPR013980">
    <property type="entry name" value="MANSC_dom"/>
</dbReference>
<dbReference type="InterPro" id="IPR011106">
    <property type="entry name" value="MANSC_N"/>
</dbReference>
<dbReference type="GO" id="GO:0001764">
    <property type="term" value="P:neuron migration"/>
    <property type="evidence" value="ECO:0007669"/>
    <property type="project" value="TreeGrafter"/>
</dbReference>
<feature type="signal peptide" evidence="7">
    <location>
        <begin position="1"/>
        <end position="28"/>
    </location>
</feature>
<dbReference type="GO" id="GO:0016020">
    <property type="term" value="C:membrane"/>
    <property type="evidence" value="ECO:0007669"/>
    <property type="project" value="UniProtKB-SubCell"/>
</dbReference>
<dbReference type="PANTHER" id="PTHR46182:SF2">
    <property type="entry name" value="FI19480P1"/>
    <property type="match status" value="1"/>
</dbReference>
<dbReference type="OrthoDB" id="536372at2759"/>
<evidence type="ECO:0000256" key="3">
    <source>
        <dbReference type="ARBA" id="ARBA00023136"/>
    </source>
</evidence>
<gene>
    <name evidence="9" type="ORF">pdam_00021442</name>
</gene>
<dbReference type="EMBL" id="RCHS01000202">
    <property type="protein sequence ID" value="RMX60284.1"/>
    <property type="molecule type" value="Genomic_DNA"/>
</dbReference>
<keyword evidence="10" id="KW-1185">Reference proteome</keyword>
<feature type="domain" description="MANSC" evidence="8">
    <location>
        <begin position="354"/>
        <end position="429"/>
    </location>
</feature>
<keyword evidence="2 7" id="KW-0732">Signal</keyword>
<dbReference type="InterPro" id="IPR029865">
    <property type="entry name" value="KIAA0319-like"/>
</dbReference>
<keyword evidence="4" id="KW-0325">Glycoprotein</keyword>
<comment type="caution">
    <text evidence="9">The sequence shown here is derived from an EMBL/GenBank/DDBJ whole genome shotgun (WGS) entry which is preliminary data.</text>
</comment>
<evidence type="ECO:0000313" key="9">
    <source>
        <dbReference type="EMBL" id="RMX60284.1"/>
    </source>
</evidence>
<accession>A0A3M6V394</accession>
<dbReference type="AlphaFoldDB" id="A0A3M6V394"/>
<evidence type="ECO:0000256" key="2">
    <source>
        <dbReference type="ARBA" id="ARBA00022729"/>
    </source>
</evidence>